<name>B1WUP8_CROS5</name>
<dbReference type="STRING" id="43989.cce_1149"/>
<reference evidence="1 2" key="1">
    <citation type="journal article" date="2008" name="Proc. Natl. Acad. Sci. U.S.A.">
        <title>The genome of Cyanothece 51142, a unicellular diazotrophic cyanobacterium important in the marine nitrogen cycle.</title>
        <authorList>
            <person name="Welsh E.A."/>
            <person name="Liberton M."/>
            <person name="Stoeckel J."/>
            <person name="Loh T."/>
            <person name="Elvitigala T."/>
            <person name="Wang C."/>
            <person name="Wollam A."/>
            <person name="Fulton R.S."/>
            <person name="Clifton S.W."/>
            <person name="Jacobs J.M."/>
            <person name="Aurora R."/>
            <person name="Ghosh B.K."/>
            <person name="Sherman L.A."/>
            <person name="Smith R.D."/>
            <person name="Wilson R.K."/>
            <person name="Pakrasi H.B."/>
        </authorList>
    </citation>
    <scope>NUCLEOTIDE SEQUENCE [LARGE SCALE GENOMIC DNA]</scope>
    <source>
        <strain evidence="2">ATCC 51142 / BH68</strain>
    </source>
</reference>
<evidence type="ECO:0000313" key="1">
    <source>
        <dbReference type="EMBL" id="ACB50499.1"/>
    </source>
</evidence>
<dbReference type="HOGENOM" id="CLU_3250281_0_0_3"/>
<proteinExistence type="predicted"/>
<dbReference type="KEGG" id="cyt:cce_1149"/>
<accession>B1WUP8</accession>
<organism evidence="1 2">
    <name type="scientific">Crocosphaera subtropica (strain ATCC 51142 / BH68)</name>
    <name type="common">Cyanothece sp. (strain ATCC 51142)</name>
    <dbReference type="NCBI Taxonomy" id="43989"/>
    <lineage>
        <taxon>Bacteria</taxon>
        <taxon>Bacillati</taxon>
        <taxon>Cyanobacteriota</taxon>
        <taxon>Cyanophyceae</taxon>
        <taxon>Oscillatoriophycideae</taxon>
        <taxon>Chroococcales</taxon>
        <taxon>Aphanothecaceae</taxon>
        <taxon>Crocosphaera</taxon>
        <taxon>Crocosphaera subtropica</taxon>
    </lineage>
</organism>
<gene>
    <name evidence="1" type="ordered locus">cce_1149</name>
</gene>
<dbReference type="EMBL" id="CP000806">
    <property type="protein sequence ID" value="ACB50499.1"/>
    <property type="molecule type" value="Genomic_DNA"/>
</dbReference>
<keyword evidence="2" id="KW-1185">Reference proteome</keyword>
<dbReference type="AlphaFoldDB" id="B1WUP8"/>
<protein>
    <submittedName>
        <fullName evidence="1">Uncharacterized protein</fullName>
    </submittedName>
</protein>
<evidence type="ECO:0000313" key="2">
    <source>
        <dbReference type="Proteomes" id="UP000001203"/>
    </source>
</evidence>
<dbReference type="Proteomes" id="UP000001203">
    <property type="component" value="Chromosome circular"/>
</dbReference>
<sequence>MVNIQFNSGGLVLLEIASEAEIKAQTHPQTRFCLLAMTVKIK</sequence>